<proteinExistence type="inferred from homology"/>
<keyword evidence="11 15" id="KW-0456">Lyase</keyword>
<gene>
    <name evidence="15" type="primary">mutM</name>
    <name evidence="15" type="synonym">fpg</name>
    <name evidence="18" type="ORF">HD598_000858</name>
</gene>
<dbReference type="NCBIfam" id="TIGR00577">
    <property type="entry name" value="fpg"/>
    <property type="match status" value="1"/>
</dbReference>
<evidence type="ECO:0000256" key="2">
    <source>
        <dbReference type="ARBA" id="ARBA00009409"/>
    </source>
</evidence>
<dbReference type="Gene3D" id="3.20.190.10">
    <property type="entry name" value="MutM-like, N-terminal"/>
    <property type="match status" value="1"/>
</dbReference>
<keyword evidence="6 15" id="KW-0863">Zinc-finger</keyword>
<feature type="active site" description="Proton donor; for delta-elimination activity" evidence="15">
    <location>
        <position position="291"/>
    </location>
</feature>
<dbReference type="Proteomes" id="UP000580797">
    <property type="component" value="Unassembled WGS sequence"/>
</dbReference>
<dbReference type="EC" id="4.2.99.18" evidence="15"/>
<feature type="binding site" evidence="15">
    <location>
        <position position="125"/>
    </location>
    <ligand>
        <name>DNA</name>
        <dbReference type="ChEBI" id="CHEBI:16991"/>
    </ligand>
</feature>
<dbReference type="Pfam" id="PF06827">
    <property type="entry name" value="zf-FPG_IleRS"/>
    <property type="match status" value="1"/>
</dbReference>
<dbReference type="NCBIfam" id="NF002211">
    <property type="entry name" value="PRK01103.1"/>
    <property type="match status" value="1"/>
</dbReference>
<evidence type="ECO:0000256" key="13">
    <source>
        <dbReference type="ARBA" id="ARBA00023295"/>
    </source>
</evidence>
<comment type="similarity">
    <text evidence="2 15">Belongs to the FPG family.</text>
</comment>
<evidence type="ECO:0000313" key="18">
    <source>
        <dbReference type="EMBL" id="MBB5512171.1"/>
    </source>
</evidence>
<keyword evidence="4 15" id="KW-0479">Metal-binding</keyword>
<evidence type="ECO:0000256" key="10">
    <source>
        <dbReference type="ARBA" id="ARBA00023204"/>
    </source>
</evidence>
<dbReference type="InterPro" id="IPR035937">
    <property type="entry name" value="FPG_N"/>
</dbReference>
<protein>
    <recommendedName>
        <fullName evidence="15">Formamidopyrimidine-DNA glycosylase</fullName>
        <shortName evidence="15">Fapy-DNA glycosylase</shortName>
        <ecNumber evidence="15">3.2.2.23</ecNumber>
    </recommendedName>
    <alternativeName>
        <fullName evidence="15">DNA-(apurinic or apyrimidinic site) lyase MutM</fullName>
        <shortName evidence="15">AP lyase MutM</shortName>
        <ecNumber evidence="15">4.2.99.18</ecNumber>
    </alternativeName>
</protein>
<comment type="function">
    <text evidence="15">Involved in base excision repair of DNA damaged by oxidation or by mutagenic agents. Acts as DNA glycosylase that recognizes and removes damaged bases. Has a preference for oxidized purines, such as 7,8-dihydro-8-oxoguanine (8-oxoG). Has AP (apurinic/apyrimidinic) lyase activity and introduces nicks in the DNA strand. Cleaves the DNA backbone by beta-delta elimination to generate a single-strand break at the site of the removed base with both 3'- and 5'-phosphates.</text>
</comment>
<dbReference type="AlphaFoldDB" id="A0A7W8TSM7"/>
<keyword evidence="10 15" id="KW-0234">DNA repair</keyword>
<evidence type="ECO:0000256" key="6">
    <source>
        <dbReference type="ARBA" id="ARBA00022771"/>
    </source>
</evidence>
<evidence type="ECO:0000256" key="5">
    <source>
        <dbReference type="ARBA" id="ARBA00022763"/>
    </source>
</evidence>
<dbReference type="SMART" id="SM00898">
    <property type="entry name" value="Fapy_DNA_glyco"/>
    <property type="match status" value="1"/>
</dbReference>
<keyword evidence="8 15" id="KW-0862">Zinc</keyword>
<evidence type="ECO:0000259" key="17">
    <source>
        <dbReference type="PROSITE" id="PS51068"/>
    </source>
</evidence>
<evidence type="ECO:0000256" key="9">
    <source>
        <dbReference type="ARBA" id="ARBA00023125"/>
    </source>
</evidence>
<dbReference type="Pfam" id="PF01149">
    <property type="entry name" value="Fapy_DNA_glyco"/>
    <property type="match status" value="1"/>
</dbReference>
<feature type="binding site" evidence="15">
    <location>
        <position position="102"/>
    </location>
    <ligand>
        <name>DNA</name>
        <dbReference type="ChEBI" id="CHEBI:16991"/>
    </ligand>
</feature>
<accession>A0A7W8TSM7</accession>
<evidence type="ECO:0000259" key="16">
    <source>
        <dbReference type="PROSITE" id="PS51066"/>
    </source>
</evidence>
<comment type="caution">
    <text evidence="18">The sequence shown here is derived from an EMBL/GenBank/DDBJ whole genome shotgun (WGS) entry which is preliminary data.</text>
</comment>
<dbReference type="Pfam" id="PF06831">
    <property type="entry name" value="H2TH"/>
    <property type="match status" value="1"/>
</dbReference>
<dbReference type="FunFam" id="1.10.8.50:FF:000003">
    <property type="entry name" value="Formamidopyrimidine-DNA glycosylase"/>
    <property type="match status" value="1"/>
</dbReference>
<dbReference type="PROSITE" id="PS51066">
    <property type="entry name" value="ZF_FPG_2"/>
    <property type="match status" value="1"/>
</dbReference>
<dbReference type="InterPro" id="IPR010663">
    <property type="entry name" value="Znf_FPG/IleRS"/>
</dbReference>
<dbReference type="PANTHER" id="PTHR22993">
    <property type="entry name" value="FORMAMIDOPYRIMIDINE-DNA GLYCOSYLASE"/>
    <property type="match status" value="1"/>
</dbReference>
<dbReference type="PROSITE" id="PS51068">
    <property type="entry name" value="FPG_CAT"/>
    <property type="match status" value="1"/>
</dbReference>
<dbReference type="GO" id="GO:0006284">
    <property type="term" value="P:base-excision repair"/>
    <property type="evidence" value="ECO:0007669"/>
    <property type="project" value="InterPro"/>
</dbReference>
<evidence type="ECO:0000256" key="8">
    <source>
        <dbReference type="ARBA" id="ARBA00022833"/>
    </source>
</evidence>
<organism evidence="18 19">
    <name type="scientific">Neomicrococcus aestuarii</name>
    <dbReference type="NCBI Taxonomy" id="556325"/>
    <lineage>
        <taxon>Bacteria</taxon>
        <taxon>Bacillati</taxon>
        <taxon>Actinomycetota</taxon>
        <taxon>Actinomycetes</taxon>
        <taxon>Micrococcales</taxon>
        <taxon>Micrococcaceae</taxon>
        <taxon>Neomicrococcus</taxon>
    </lineage>
</organism>
<dbReference type="SUPFAM" id="SSF81624">
    <property type="entry name" value="N-terminal domain of MutM-like DNA repair proteins"/>
    <property type="match status" value="1"/>
</dbReference>
<dbReference type="SUPFAM" id="SSF46946">
    <property type="entry name" value="S13-like H2TH domain"/>
    <property type="match status" value="1"/>
</dbReference>
<dbReference type="GO" id="GO:0140078">
    <property type="term" value="F:class I DNA-(apurinic or apyrimidinic site) endonuclease activity"/>
    <property type="evidence" value="ECO:0007669"/>
    <property type="project" value="UniProtKB-EC"/>
</dbReference>
<comment type="subunit">
    <text evidence="3 15">Monomer.</text>
</comment>
<dbReference type="GO" id="GO:0003684">
    <property type="term" value="F:damaged DNA binding"/>
    <property type="evidence" value="ECO:0007669"/>
    <property type="project" value="InterPro"/>
</dbReference>
<dbReference type="EMBL" id="JACHDR010000001">
    <property type="protein sequence ID" value="MBB5512171.1"/>
    <property type="molecule type" value="Genomic_DNA"/>
</dbReference>
<dbReference type="InterPro" id="IPR020629">
    <property type="entry name" value="FPG_Glyclase"/>
</dbReference>
<evidence type="ECO:0000256" key="1">
    <source>
        <dbReference type="ARBA" id="ARBA00001668"/>
    </source>
</evidence>
<dbReference type="PANTHER" id="PTHR22993:SF9">
    <property type="entry name" value="FORMAMIDOPYRIMIDINE-DNA GLYCOSYLASE"/>
    <property type="match status" value="1"/>
</dbReference>
<evidence type="ECO:0000256" key="12">
    <source>
        <dbReference type="ARBA" id="ARBA00023268"/>
    </source>
</evidence>
<dbReference type="EC" id="3.2.2.23" evidence="15"/>
<evidence type="ECO:0000256" key="11">
    <source>
        <dbReference type="ARBA" id="ARBA00023239"/>
    </source>
</evidence>
<feature type="active site" description="Proton donor" evidence="15">
    <location>
        <position position="3"/>
    </location>
</feature>
<evidence type="ECO:0000256" key="4">
    <source>
        <dbReference type="ARBA" id="ARBA00022723"/>
    </source>
</evidence>
<dbReference type="GO" id="GO:0008270">
    <property type="term" value="F:zinc ion binding"/>
    <property type="evidence" value="ECO:0007669"/>
    <property type="project" value="UniProtKB-UniRule"/>
</dbReference>
<evidence type="ECO:0000256" key="3">
    <source>
        <dbReference type="ARBA" id="ARBA00011245"/>
    </source>
</evidence>
<keyword evidence="5 15" id="KW-0227">DNA damage</keyword>
<keyword evidence="13 15" id="KW-0326">Glycosidase</keyword>
<feature type="domain" description="FPG-type" evidence="16">
    <location>
        <begin position="267"/>
        <end position="301"/>
    </location>
</feature>
<dbReference type="Gene3D" id="1.10.8.50">
    <property type="match status" value="1"/>
</dbReference>
<feature type="domain" description="Formamidopyrimidine-DNA glycosylase catalytic" evidence="17">
    <location>
        <begin position="2"/>
        <end position="128"/>
    </location>
</feature>
<comment type="catalytic activity">
    <reaction evidence="1 15">
        <text>Hydrolysis of DNA containing ring-opened 7-methylguanine residues, releasing 2,6-diamino-4-hydroxy-5-(N-methyl)formamidopyrimidine.</text>
        <dbReference type="EC" id="3.2.2.23"/>
    </reaction>
</comment>
<dbReference type="CDD" id="cd08966">
    <property type="entry name" value="EcFpg-like_N"/>
    <property type="match status" value="1"/>
</dbReference>
<dbReference type="SUPFAM" id="SSF57716">
    <property type="entry name" value="Glucocorticoid receptor-like (DNA-binding domain)"/>
    <property type="match status" value="1"/>
</dbReference>
<comment type="cofactor">
    <cofactor evidence="15">
        <name>Zn(2+)</name>
        <dbReference type="ChEBI" id="CHEBI:29105"/>
    </cofactor>
    <text evidence="15">Binds 1 zinc ion per subunit.</text>
</comment>
<reference evidence="18 19" key="1">
    <citation type="submission" date="2020-08" db="EMBL/GenBank/DDBJ databases">
        <title>Sequencing the genomes of 1000 actinobacteria strains.</title>
        <authorList>
            <person name="Klenk H.-P."/>
        </authorList>
    </citation>
    <scope>NUCLEOTIDE SEQUENCE [LARGE SCALE GENOMIC DNA]</scope>
    <source>
        <strain evidence="18 19">DSM 105783</strain>
    </source>
</reference>
<dbReference type="HAMAP" id="MF_00103">
    <property type="entry name" value="Fapy_DNA_glycosyl"/>
    <property type="match status" value="1"/>
</dbReference>
<feature type="binding site" evidence="15">
    <location>
        <position position="181"/>
    </location>
    <ligand>
        <name>DNA</name>
        <dbReference type="ChEBI" id="CHEBI:16991"/>
    </ligand>
</feature>
<evidence type="ECO:0000313" key="19">
    <source>
        <dbReference type="Proteomes" id="UP000580797"/>
    </source>
</evidence>
<evidence type="ECO:0000256" key="7">
    <source>
        <dbReference type="ARBA" id="ARBA00022801"/>
    </source>
</evidence>
<evidence type="ECO:0000256" key="15">
    <source>
        <dbReference type="HAMAP-Rule" id="MF_00103"/>
    </source>
</evidence>
<dbReference type="GO" id="GO:0003690">
    <property type="term" value="F:double-stranded DNA binding"/>
    <property type="evidence" value="ECO:0007669"/>
    <property type="project" value="UniProtKB-ARBA"/>
</dbReference>
<sequence length="310" mass="34039">MPELPEVEVVRRGLATHASGRTVHRAIVYDRRSVRRHPGEMEAFESEVSGVRLGNLVRRGKYLWFELPSGLPDQTPQAALVAHLGMSGQFLVKSTKDRREPHLKVSLAMDPLEQQPNVVRFIDQRIFGGLFISPLVPTDDGAAGGLGSDLALVPDAVAHIGRDVLDPVFDGPYLASLLSGRPSAIKRILLDQSVVSGVGNIYADEALWRAKIHYLRPAADLKQKQVFALAQALKDVMSEALEAGGTSFDALYVNVNGASGYFDRFLHSYGRGGQPCERCGALIVREPFMNRSSYRCPKCQPKPRTRSPRG</sequence>
<feature type="active site" description="Proton donor; for beta-elimination activity" evidence="15">
    <location>
        <position position="61"/>
    </location>
</feature>
<dbReference type="InterPro" id="IPR000214">
    <property type="entry name" value="Znf_DNA_glyclase/AP_lyase"/>
</dbReference>
<dbReference type="GO" id="GO:0006979">
    <property type="term" value="P:response to oxidative stress"/>
    <property type="evidence" value="ECO:0007669"/>
    <property type="project" value="UniProtKB-ARBA"/>
</dbReference>
<dbReference type="GO" id="GO:0034039">
    <property type="term" value="F:8-oxo-7,8-dihydroguanine DNA N-glycosylase activity"/>
    <property type="evidence" value="ECO:0007669"/>
    <property type="project" value="TreeGrafter"/>
</dbReference>
<feature type="active site" description="Schiff-base intermediate with DNA" evidence="15">
    <location>
        <position position="2"/>
    </location>
</feature>
<name>A0A7W8TSM7_9MICC</name>
<comment type="catalytic activity">
    <reaction evidence="14 15">
        <text>2'-deoxyribonucleotide-(2'-deoxyribose 5'-phosphate)-2'-deoxyribonucleotide-DNA = a 3'-end 2'-deoxyribonucleotide-(2,3-dehydro-2,3-deoxyribose 5'-phosphate)-DNA + a 5'-end 5'-phospho-2'-deoxyribonucleoside-DNA + H(+)</text>
        <dbReference type="Rhea" id="RHEA:66592"/>
        <dbReference type="Rhea" id="RHEA-COMP:13180"/>
        <dbReference type="Rhea" id="RHEA-COMP:16897"/>
        <dbReference type="Rhea" id="RHEA-COMP:17067"/>
        <dbReference type="ChEBI" id="CHEBI:15378"/>
        <dbReference type="ChEBI" id="CHEBI:136412"/>
        <dbReference type="ChEBI" id="CHEBI:157695"/>
        <dbReference type="ChEBI" id="CHEBI:167181"/>
        <dbReference type="EC" id="4.2.99.18"/>
    </reaction>
</comment>
<dbReference type="SMART" id="SM01232">
    <property type="entry name" value="H2TH"/>
    <property type="match status" value="1"/>
</dbReference>
<dbReference type="InterPro" id="IPR012319">
    <property type="entry name" value="FPG_cat"/>
</dbReference>
<keyword evidence="7 15" id="KW-0378">Hydrolase</keyword>
<dbReference type="RefSeq" id="WP_183664054.1">
    <property type="nucleotide sequence ID" value="NZ_BAAARH010000003.1"/>
</dbReference>
<dbReference type="InterPro" id="IPR015886">
    <property type="entry name" value="H2TH_FPG"/>
</dbReference>
<keyword evidence="9 15" id="KW-0238">DNA-binding</keyword>
<evidence type="ECO:0000256" key="14">
    <source>
        <dbReference type="ARBA" id="ARBA00044632"/>
    </source>
</evidence>
<dbReference type="InterPro" id="IPR010979">
    <property type="entry name" value="Ribosomal_uS13-like_H2TH"/>
</dbReference>
<keyword evidence="12 15" id="KW-0511">Multifunctional enzyme</keyword>